<dbReference type="RefSeq" id="WP_093828749.1">
    <property type="nucleotide sequence ID" value="NZ_JAVRES010000050.1"/>
</dbReference>
<keyword evidence="2" id="KW-0732">Signal</keyword>
<reference evidence="4" key="1">
    <citation type="submission" date="2023-07" db="EMBL/GenBank/DDBJ databases">
        <title>30 novel species of actinomycetes from the DSMZ collection.</title>
        <authorList>
            <person name="Nouioui I."/>
        </authorList>
    </citation>
    <scope>NUCLEOTIDE SEQUENCE [LARGE SCALE GENOMIC DNA]</scope>
    <source>
        <strain evidence="4">DSM 41981</strain>
    </source>
</reference>
<name>A0ABD5F0F7_9ACTN</name>
<dbReference type="Proteomes" id="UP001183535">
    <property type="component" value="Unassembled WGS sequence"/>
</dbReference>
<feature type="signal peptide" evidence="2">
    <location>
        <begin position="1"/>
        <end position="40"/>
    </location>
</feature>
<keyword evidence="1" id="KW-0812">Transmembrane</keyword>
<organism evidence="3 4">
    <name type="scientific">Streptomyces doudnae</name>
    <dbReference type="NCBI Taxonomy" id="3075536"/>
    <lineage>
        <taxon>Bacteria</taxon>
        <taxon>Bacillati</taxon>
        <taxon>Actinomycetota</taxon>
        <taxon>Actinomycetes</taxon>
        <taxon>Kitasatosporales</taxon>
        <taxon>Streptomycetaceae</taxon>
        <taxon>Streptomyces</taxon>
    </lineage>
</organism>
<sequence length="363" mass="38089">MRAPAPLRGRARLATLIRAVVPTLLAALAFTGVATAPATAADGDVTWTVRTAANGYGKDRSSFSHAVNPGGRIEDAMVVANHGKDPLRLTVYAADGYTTGKGQLDLLTEEKRSTGVGAWVRPGKSAVTVAPGRTAEIPFTVTVPRDATPGDHVGGILTSLRQADDTEGIAVDRRLGIRVKLRVSGALRPALAVERPHVDYHGTADPFGQGDATVTYTLHNTGNAMLSGAQQVTLTGPFGTLRTDAGAIAAPPELLPGERWTVTVPVHGVTPALRLTATVTVTPAITDAAGSTTSLPPVEATVTGWAVPWTLVLALLCLASAATAVFLLRRRGRARRAEREDALVRDAVERALHERERQDVRGS</sequence>
<accession>A0ABD5F0F7</accession>
<proteinExistence type="predicted"/>
<dbReference type="EMBL" id="JAVRES010000050">
    <property type="protein sequence ID" value="MDT0440516.1"/>
    <property type="molecule type" value="Genomic_DNA"/>
</dbReference>
<evidence type="ECO:0000256" key="2">
    <source>
        <dbReference type="SAM" id="SignalP"/>
    </source>
</evidence>
<comment type="caution">
    <text evidence="3">The sequence shown here is derived from an EMBL/GenBank/DDBJ whole genome shotgun (WGS) entry which is preliminary data.</text>
</comment>
<feature type="transmembrane region" description="Helical" evidence="1">
    <location>
        <begin position="305"/>
        <end position="328"/>
    </location>
</feature>
<keyword evidence="1" id="KW-0472">Membrane</keyword>
<evidence type="ECO:0000256" key="1">
    <source>
        <dbReference type="SAM" id="Phobius"/>
    </source>
</evidence>
<gene>
    <name evidence="3" type="ORF">RM877_38375</name>
</gene>
<keyword evidence="4" id="KW-1185">Reference proteome</keyword>
<keyword evidence="1" id="KW-1133">Transmembrane helix</keyword>
<evidence type="ECO:0000313" key="4">
    <source>
        <dbReference type="Proteomes" id="UP001183535"/>
    </source>
</evidence>
<evidence type="ECO:0000313" key="3">
    <source>
        <dbReference type="EMBL" id="MDT0440516.1"/>
    </source>
</evidence>
<dbReference type="AlphaFoldDB" id="A0ABD5F0F7"/>
<protein>
    <submittedName>
        <fullName evidence="3">DUF916 domain-containing protein</fullName>
    </submittedName>
</protein>
<feature type="chain" id="PRO_5044874683" evidence="2">
    <location>
        <begin position="41"/>
        <end position="363"/>
    </location>
</feature>